<dbReference type="InParanoid" id="A9UNT4"/>
<protein>
    <submittedName>
        <fullName evidence="1">Uncharacterized protein</fullName>
    </submittedName>
</protein>
<dbReference type="GeneID" id="5887457"/>
<name>A9UNT4_MONBE</name>
<dbReference type="Pfam" id="PF09876">
    <property type="entry name" value="DUF2103"/>
    <property type="match status" value="1"/>
</dbReference>
<proteinExistence type="predicted"/>
<dbReference type="InterPro" id="IPR018664">
    <property type="entry name" value="DUF2103_metal-binding"/>
</dbReference>
<dbReference type="KEGG" id="mbr:MONBRDRAFT_30721"/>
<dbReference type="Proteomes" id="UP000001357">
    <property type="component" value="Unassembled WGS sequence"/>
</dbReference>
<sequence length="114" mass="12898">MAEKVFRVVQTAKSLPGLRNALNQLATRHGQVIDRLIPGPARHSKKMHRMLTMKIAGAHDHGYKVVCKHGFEMQEVYVVTKASRERLQYGLDDVSGKFYFMKLEGQRIPPPPSA</sequence>
<evidence type="ECO:0000313" key="2">
    <source>
        <dbReference type="Proteomes" id="UP000001357"/>
    </source>
</evidence>
<keyword evidence="2" id="KW-1185">Reference proteome</keyword>
<evidence type="ECO:0000313" key="1">
    <source>
        <dbReference type="EMBL" id="EDQ92754.1"/>
    </source>
</evidence>
<dbReference type="AlphaFoldDB" id="A9UNT4"/>
<organism evidence="1 2">
    <name type="scientific">Monosiga brevicollis</name>
    <name type="common">Choanoflagellate</name>
    <dbReference type="NCBI Taxonomy" id="81824"/>
    <lineage>
        <taxon>Eukaryota</taxon>
        <taxon>Choanoflagellata</taxon>
        <taxon>Craspedida</taxon>
        <taxon>Salpingoecidae</taxon>
        <taxon>Monosiga</taxon>
    </lineage>
</organism>
<gene>
    <name evidence="1" type="ORF">MONBRDRAFT_30721</name>
</gene>
<dbReference type="EMBL" id="CH991543">
    <property type="protein sequence ID" value="EDQ92754.1"/>
    <property type="molecule type" value="Genomic_DNA"/>
</dbReference>
<accession>A9UNT4</accession>
<dbReference type="OMA" id="CEANPPL"/>
<dbReference type="RefSeq" id="XP_001742516.1">
    <property type="nucleotide sequence ID" value="XM_001742464.1"/>
</dbReference>
<reference evidence="1 2" key="1">
    <citation type="journal article" date="2008" name="Nature">
        <title>The genome of the choanoflagellate Monosiga brevicollis and the origin of metazoans.</title>
        <authorList>
            <consortium name="JGI Sequencing"/>
            <person name="King N."/>
            <person name="Westbrook M.J."/>
            <person name="Young S.L."/>
            <person name="Kuo A."/>
            <person name="Abedin M."/>
            <person name="Chapman J."/>
            <person name="Fairclough S."/>
            <person name="Hellsten U."/>
            <person name="Isogai Y."/>
            <person name="Letunic I."/>
            <person name="Marr M."/>
            <person name="Pincus D."/>
            <person name="Putnam N."/>
            <person name="Rokas A."/>
            <person name="Wright K.J."/>
            <person name="Zuzow R."/>
            <person name="Dirks W."/>
            <person name="Good M."/>
            <person name="Goodstein D."/>
            <person name="Lemons D."/>
            <person name="Li W."/>
            <person name="Lyons J.B."/>
            <person name="Morris A."/>
            <person name="Nichols S."/>
            <person name="Richter D.J."/>
            <person name="Salamov A."/>
            <person name="Bork P."/>
            <person name="Lim W.A."/>
            <person name="Manning G."/>
            <person name="Miller W.T."/>
            <person name="McGinnis W."/>
            <person name="Shapiro H."/>
            <person name="Tjian R."/>
            <person name="Grigoriev I.V."/>
            <person name="Rokhsar D."/>
        </authorList>
    </citation>
    <scope>NUCLEOTIDE SEQUENCE [LARGE SCALE GENOMIC DNA]</scope>
    <source>
        <strain evidence="2">MX1 / ATCC 50154</strain>
    </source>
</reference>